<name>A0A6H0XSZ3_9PEZI</name>
<feature type="region of interest" description="Disordered" evidence="1">
    <location>
        <begin position="606"/>
        <end position="625"/>
    </location>
</feature>
<keyword evidence="3" id="KW-1185">Reference proteome</keyword>
<feature type="compositionally biased region" description="Basic and acidic residues" evidence="1">
    <location>
        <begin position="506"/>
        <end position="525"/>
    </location>
</feature>
<reference evidence="2 3" key="1">
    <citation type="journal article" date="2016" name="Sci. Rep.">
        <title>Peltaster fructicola genome reveals evolution from an invasive phytopathogen to an ectophytic parasite.</title>
        <authorList>
            <person name="Xu C."/>
            <person name="Chen H."/>
            <person name="Gleason M.L."/>
            <person name="Xu J.R."/>
            <person name="Liu H."/>
            <person name="Zhang R."/>
            <person name="Sun G."/>
        </authorList>
    </citation>
    <scope>NUCLEOTIDE SEQUENCE [LARGE SCALE GENOMIC DNA]</scope>
    <source>
        <strain evidence="2 3">LNHT1506</strain>
    </source>
</reference>
<sequence length="1777" mass="191566">MAPIQSNLEKYGYDFVVSTTQESINAGLLQYLQNTNGEMEPMTMIFLQEKGKAKGDPLSLKDFLALPNTTDPFKIPSGTPWEETKEVTNLYKAGFVCAIRLQLGIPPGMVREVPGKGHQIVLPTPIVTLGSSAESVLFTMYCSELTVISSKPPSGWGDDKIPGSWTWYSQQPGQPWYVQTRTSLLTKPLDPSLGTEYYNQRPEEQERLLAQLDALKKSGATFSLQQLLFDLDNAKAQSNPELAGVAETDIKFLLGTYFITIWAAHAKRKGQPLLGVQAVVQSKDPGSLEMTAMDRYVSPVVNPETGAKLAAPGTLEQKATTLNYLCTTGNNPIPAAAAFNWNWVEPSQLGQASGTIAIRRSTLAKYLVKQIMDQAISTCWKPIPKLESPSALGDIRYSLSLEADQQPTVTYNDSGPLVATINWKSKEGRSKDLPGSSSKGEFNVWTTYNCDITLGDTTGGARAFIIEQHLIIHAYMQVLATGTSANVFDKVIKDVYNISVDGHGKLESKRDESQSQETDNSKGGDRSGLVNLFTDINDWAGTVKSQIGNYTKTRLTSFPFEGLKSFVFPGGRVFSYKSAEFSKHQDLCTLITYVNPTKDQFSVGSARLDNGGTQPAQASQSGANGTINGKINLANADSSSTSSVKLSSSTEIMLNYVQGELVDPRGKFRALQVAEGHALLFATNSAGAFTVIEESTGQSATGWTVKDLSSKVVQESFPGGKVHAFDVAQSVVDREGSIGMGMAVRTNGSDTLHLSLLNSSKTTSWTSAPAWKSYPFDAPEAPTSIRITNIYFSETTERNQYIVVDILRDPTSALKDTARYIVDPSSTTTVWRPHKLPFDVAEGTYQSCTGRVRGALADGIYTAGMIGTAGQLAYVPIFNSSGDAAPMPTRLALPDGLIATAIAAARNDSTSKAVAGTTDLFVVAGSTLYHWSPEEQFNDNTSGKALLSSPVLSGTDSLIAMTKNGMTTIFGRNASNTVWYTSCSSQKVKEPDAWGVIVPILADVESISSYINCCDGGNTVYAAGGNKIQQLIQATDTASQIWQVRPVMLTAPPQSKSLSFNSYTSTIQARDNDLPADGIAVTLTTRYRTPVYINGLYYILSSTPVTVRTDASGEFTIIQATESVVGAVIEATAGSSRITVDPLKKTLTKIAGFTNVDAIRNAQVTTNTKAGGVVGNAETKPLVSPSVSDADLLVVAKSIEGCKKAWHELSDAASMSHLGQALQPLATLELGDIDLDKVLDMSPGDLFAWLKTGVEKVVRVVKDTATGVWQFIVEVAGKAYRAVLSTFEAVVGAIEWCFTQIKVSVNELLKYLRFLFDWNDILRTKRIMHNMIKYYLQDVAGDIKRLQSIADQNIEKAQQQIAQLTGNKQWKSLGDVASRPPQAKAVEPAKEQSASSQHLAGHYKAQAQHMTYKQQAEAETGLLEKFMASFTEAVENAGEVLKETRSQLELVILDFPKLTLEEIIVRLLGIIANTALGGTQVVIDALFGALHALTTSALAVLDAKIHIPVISDILADIGMPEFSFLDLLTWIAAQGYTVMYKLAKDKAPFPDNNTTQALAGAQNFAELSSALKAAPTRMVAHGLYAAGHGLSALLRHVSSPMLFAVAMDDTGATIFGKPNTVLSTLAIAAAKSADALVEQMPIESVPWQWTSRCTSAVSLYTKLVFGITGMAYKGPPGGPSPVRSIQAIADSILVLPALACTCWHFHELSGKPESKARTRAIIGEVANLSGHIRQFLYTATVLDPVIKTKAIKGGLMMVANHTVIGLELSLCIMEQSD</sequence>
<accession>A0A6H0XSZ3</accession>
<feature type="region of interest" description="Disordered" evidence="1">
    <location>
        <begin position="506"/>
        <end position="526"/>
    </location>
</feature>
<dbReference type="Proteomes" id="UP000503462">
    <property type="component" value="Chromosome 2"/>
</dbReference>
<dbReference type="OrthoDB" id="3235083at2759"/>
<gene>
    <name evidence="2" type="ORF">AMS68_003371</name>
</gene>
<dbReference type="EMBL" id="CP051140">
    <property type="protein sequence ID" value="QIW97853.1"/>
    <property type="molecule type" value="Genomic_DNA"/>
</dbReference>
<organism evidence="2 3">
    <name type="scientific">Peltaster fructicola</name>
    <dbReference type="NCBI Taxonomy" id="286661"/>
    <lineage>
        <taxon>Eukaryota</taxon>
        <taxon>Fungi</taxon>
        <taxon>Dikarya</taxon>
        <taxon>Ascomycota</taxon>
        <taxon>Pezizomycotina</taxon>
        <taxon>Dothideomycetes</taxon>
        <taxon>Dothideomycetes incertae sedis</taxon>
        <taxon>Peltaster</taxon>
    </lineage>
</organism>
<evidence type="ECO:0000256" key="1">
    <source>
        <dbReference type="SAM" id="MobiDB-lite"/>
    </source>
</evidence>
<feature type="compositionally biased region" description="Polar residues" evidence="1">
    <location>
        <begin position="611"/>
        <end position="625"/>
    </location>
</feature>
<protein>
    <submittedName>
        <fullName evidence="2">Uncharacterized protein</fullName>
    </submittedName>
</protein>
<evidence type="ECO:0000313" key="2">
    <source>
        <dbReference type="EMBL" id="QIW97853.1"/>
    </source>
</evidence>
<evidence type="ECO:0000313" key="3">
    <source>
        <dbReference type="Proteomes" id="UP000503462"/>
    </source>
</evidence>
<proteinExistence type="predicted"/>